<dbReference type="GO" id="GO:0012505">
    <property type="term" value="C:endomembrane system"/>
    <property type="evidence" value="ECO:0007669"/>
    <property type="project" value="UniProtKB-SubCell"/>
</dbReference>
<dbReference type="AlphaFoldDB" id="A0A367ZT27"/>
<keyword evidence="3 5" id="KW-1133">Transmembrane helix</keyword>
<sequence length="198" mass="21813">MTSLARTIGAALFRWRDLLPVPLVAGLACVARPTPWRWAAGLPLLLLGEALRLWSLMHIGPTTRTREICADRLVMTGPYALTRNPLYLANLCKVAGFLVIAGHGLFAALALAFYAFEYATVIPFEEQFLSEKFPAAFADYRARVPVLVPHALLPGWDARGPHSLGEALWSERRTFASSGLLLALLWACERWRSGRAAA</sequence>
<comment type="subcellular location">
    <subcellularLocation>
        <location evidence="1">Endomembrane system</location>
        <topology evidence="1">Multi-pass membrane protein</topology>
    </subcellularLocation>
</comment>
<evidence type="ECO:0000256" key="5">
    <source>
        <dbReference type="SAM" id="Phobius"/>
    </source>
</evidence>
<reference evidence="6 7" key="1">
    <citation type="submission" date="2018-05" db="EMBL/GenBank/DDBJ databases">
        <title>A metagenomic window into the 2 km-deep terrestrial subsurface aquifer revealed taxonomically and functionally diverse microbial community comprising novel uncultured bacterial lineages.</title>
        <authorList>
            <person name="Kadnikov V.V."/>
            <person name="Mardanov A.V."/>
            <person name="Beletsky A.V."/>
            <person name="Banks D."/>
            <person name="Pimenov N.V."/>
            <person name="Frank Y.A."/>
            <person name="Karnachuk O.V."/>
            <person name="Ravin N.V."/>
        </authorList>
    </citation>
    <scope>NUCLEOTIDE SEQUENCE [LARGE SCALE GENOMIC DNA]</scope>
    <source>
        <strain evidence="6">BY5</strain>
    </source>
</reference>
<organism evidence="6 7">
    <name type="scientific">Candidatus Ozemobacter sibiricus</name>
    <dbReference type="NCBI Taxonomy" id="2268124"/>
    <lineage>
        <taxon>Bacteria</taxon>
        <taxon>Candidatus Ozemobacteria</taxon>
        <taxon>Candidatus Ozemobacterales</taxon>
        <taxon>Candidatus Ozemobacteraceae</taxon>
        <taxon>Candidatus Ozemobacter</taxon>
    </lineage>
</organism>
<evidence type="ECO:0000256" key="1">
    <source>
        <dbReference type="ARBA" id="ARBA00004127"/>
    </source>
</evidence>
<feature type="transmembrane region" description="Helical" evidence="5">
    <location>
        <begin position="94"/>
        <end position="116"/>
    </location>
</feature>
<dbReference type="Proteomes" id="UP000252355">
    <property type="component" value="Unassembled WGS sequence"/>
</dbReference>
<dbReference type="PANTHER" id="PTHR12714">
    <property type="entry name" value="PROTEIN-S ISOPRENYLCYSTEINE O-METHYLTRANSFERASE"/>
    <property type="match status" value="1"/>
</dbReference>
<keyword evidence="4 5" id="KW-0472">Membrane</keyword>
<dbReference type="PANTHER" id="PTHR12714:SF9">
    <property type="entry name" value="PROTEIN-S-ISOPRENYLCYSTEINE O-METHYLTRANSFERASE"/>
    <property type="match status" value="1"/>
</dbReference>
<protein>
    <recommendedName>
        <fullName evidence="8">Isoprenylcysteine carboxylmethyltransferase family protein</fullName>
    </recommendedName>
</protein>
<proteinExistence type="predicted"/>
<dbReference type="Gene3D" id="1.20.120.1630">
    <property type="match status" value="1"/>
</dbReference>
<dbReference type="Pfam" id="PF04191">
    <property type="entry name" value="PEMT"/>
    <property type="match status" value="1"/>
</dbReference>
<dbReference type="EMBL" id="QOQW01000002">
    <property type="protein sequence ID" value="RCK81288.1"/>
    <property type="molecule type" value="Genomic_DNA"/>
</dbReference>
<keyword evidence="2 5" id="KW-0812">Transmembrane</keyword>
<gene>
    <name evidence="6" type="ORF">OZSIB_2157</name>
</gene>
<evidence type="ECO:0000256" key="4">
    <source>
        <dbReference type="ARBA" id="ARBA00023136"/>
    </source>
</evidence>
<dbReference type="GO" id="GO:0016740">
    <property type="term" value="F:transferase activity"/>
    <property type="evidence" value="ECO:0007669"/>
    <property type="project" value="UniProtKB-ARBA"/>
</dbReference>
<dbReference type="InterPro" id="IPR007318">
    <property type="entry name" value="Phopholipid_MeTrfase"/>
</dbReference>
<dbReference type="PROSITE" id="PS51257">
    <property type="entry name" value="PROKAR_LIPOPROTEIN"/>
    <property type="match status" value="1"/>
</dbReference>
<evidence type="ECO:0000313" key="7">
    <source>
        <dbReference type="Proteomes" id="UP000252355"/>
    </source>
</evidence>
<name>A0A367ZT27_9BACT</name>
<comment type="caution">
    <text evidence="6">The sequence shown here is derived from an EMBL/GenBank/DDBJ whole genome shotgun (WGS) entry which is preliminary data.</text>
</comment>
<evidence type="ECO:0008006" key="8">
    <source>
        <dbReference type="Google" id="ProtNLM"/>
    </source>
</evidence>
<evidence type="ECO:0000313" key="6">
    <source>
        <dbReference type="EMBL" id="RCK81288.1"/>
    </source>
</evidence>
<accession>A0A367ZT27</accession>
<evidence type="ECO:0000256" key="2">
    <source>
        <dbReference type="ARBA" id="ARBA00022692"/>
    </source>
</evidence>
<evidence type="ECO:0000256" key="3">
    <source>
        <dbReference type="ARBA" id="ARBA00022989"/>
    </source>
</evidence>